<dbReference type="Pfam" id="PF13683">
    <property type="entry name" value="rve_3"/>
    <property type="match status" value="1"/>
</dbReference>
<dbReference type="InterPro" id="IPR001584">
    <property type="entry name" value="Integrase_cat-core"/>
</dbReference>
<accession>X1JSM6</accession>
<gene>
    <name evidence="2" type="ORF">S03H2_41793</name>
</gene>
<protein>
    <recommendedName>
        <fullName evidence="1">Integrase catalytic domain-containing protein</fullName>
    </recommendedName>
</protein>
<dbReference type="SUPFAM" id="SSF53098">
    <property type="entry name" value="Ribonuclease H-like"/>
    <property type="match status" value="1"/>
</dbReference>
<dbReference type="PANTHER" id="PTHR47515:SF1">
    <property type="entry name" value="BLR2054 PROTEIN"/>
    <property type="match status" value="1"/>
</dbReference>
<feature type="non-terminal residue" evidence="2">
    <location>
        <position position="1"/>
    </location>
</feature>
<dbReference type="PANTHER" id="PTHR47515">
    <property type="entry name" value="LOW CALCIUM RESPONSE LOCUS PROTEIN T"/>
    <property type="match status" value="1"/>
</dbReference>
<dbReference type="GO" id="GO:0015074">
    <property type="term" value="P:DNA integration"/>
    <property type="evidence" value="ECO:0007669"/>
    <property type="project" value="InterPro"/>
</dbReference>
<dbReference type="PROSITE" id="PS50994">
    <property type="entry name" value="INTEGRASE"/>
    <property type="match status" value="1"/>
</dbReference>
<reference evidence="2" key="1">
    <citation type="journal article" date="2014" name="Front. Microbiol.">
        <title>High frequency of phylogenetically diverse reductive dehalogenase-homologous genes in deep subseafloor sedimentary metagenomes.</title>
        <authorList>
            <person name="Kawai M."/>
            <person name="Futagami T."/>
            <person name="Toyoda A."/>
            <person name="Takaki Y."/>
            <person name="Nishi S."/>
            <person name="Hori S."/>
            <person name="Arai W."/>
            <person name="Tsubouchi T."/>
            <person name="Morono Y."/>
            <person name="Uchiyama I."/>
            <person name="Ito T."/>
            <person name="Fujiyama A."/>
            <person name="Inagaki F."/>
            <person name="Takami H."/>
        </authorList>
    </citation>
    <scope>NUCLEOTIDE SEQUENCE</scope>
    <source>
        <strain evidence="2">Expedition CK06-06</strain>
    </source>
</reference>
<proteinExistence type="predicted"/>
<dbReference type="InterPro" id="IPR036397">
    <property type="entry name" value="RNaseH_sf"/>
</dbReference>
<comment type="caution">
    <text evidence="2">The sequence shown here is derived from an EMBL/GenBank/DDBJ whole genome shotgun (WGS) entry which is preliminary data.</text>
</comment>
<evidence type="ECO:0000313" key="2">
    <source>
        <dbReference type="EMBL" id="GAH72813.1"/>
    </source>
</evidence>
<sequence length="73" mass="8594">DFIRPGKPTDNALIESFNGHFRQECLNENWFLSLEDAREKIEEWRHHYNQERPHGSLDNLAPLEYLGAQEAIS</sequence>
<feature type="domain" description="Integrase catalytic" evidence="1">
    <location>
        <begin position="1"/>
        <end position="70"/>
    </location>
</feature>
<dbReference type="GO" id="GO:0003676">
    <property type="term" value="F:nucleic acid binding"/>
    <property type="evidence" value="ECO:0007669"/>
    <property type="project" value="InterPro"/>
</dbReference>
<organism evidence="2">
    <name type="scientific">marine sediment metagenome</name>
    <dbReference type="NCBI Taxonomy" id="412755"/>
    <lineage>
        <taxon>unclassified sequences</taxon>
        <taxon>metagenomes</taxon>
        <taxon>ecological metagenomes</taxon>
    </lineage>
</organism>
<dbReference type="Gene3D" id="3.30.420.10">
    <property type="entry name" value="Ribonuclease H-like superfamily/Ribonuclease H"/>
    <property type="match status" value="1"/>
</dbReference>
<name>X1JSM6_9ZZZZ</name>
<dbReference type="AlphaFoldDB" id="X1JSM6"/>
<dbReference type="InterPro" id="IPR012337">
    <property type="entry name" value="RNaseH-like_sf"/>
</dbReference>
<dbReference type="EMBL" id="BARU01025982">
    <property type="protein sequence ID" value="GAH72813.1"/>
    <property type="molecule type" value="Genomic_DNA"/>
</dbReference>
<evidence type="ECO:0000259" key="1">
    <source>
        <dbReference type="PROSITE" id="PS50994"/>
    </source>
</evidence>